<keyword evidence="4" id="KW-1185">Reference proteome</keyword>
<protein>
    <recommendedName>
        <fullName evidence="5">Apple domain-containing protein</fullName>
    </recommendedName>
</protein>
<evidence type="ECO:0000256" key="1">
    <source>
        <dbReference type="SAM" id="SignalP"/>
    </source>
</evidence>
<reference evidence="2 4" key="2">
    <citation type="journal article" date="2013" name="Nature">
        <title>Insights into bilaterian evolution from three spiralian genomes.</title>
        <authorList>
            <person name="Simakov O."/>
            <person name="Marletaz F."/>
            <person name="Cho S.J."/>
            <person name="Edsinger-Gonzales E."/>
            <person name="Havlak P."/>
            <person name="Hellsten U."/>
            <person name="Kuo D.H."/>
            <person name="Larsson T."/>
            <person name="Lv J."/>
            <person name="Arendt D."/>
            <person name="Savage R."/>
            <person name="Osoegawa K."/>
            <person name="de Jong P."/>
            <person name="Grimwood J."/>
            <person name="Chapman J.A."/>
            <person name="Shapiro H."/>
            <person name="Aerts A."/>
            <person name="Otillar R.P."/>
            <person name="Terry A.Y."/>
            <person name="Boore J.L."/>
            <person name="Grigoriev I.V."/>
            <person name="Lindberg D.R."/>
            <person name="Seaver E.C."/>
            <person name="Weisblat D.A."/>
            <person name="Putnam N.H."/>
            <person name="Rokhsar D.S."/>
        </authorList>
    </citation>
    <scope>NUCLEOTIDE SEQUENCE</scope>
</reference>
<gene>
    <name evidence="3" type="primary">20202837</name>
    <name evidence="2" type="ORF">HELRODRAFT_169454</name>
</gene>
<dbReference type="GeneID" id="20202837"/>
<name>T1F1Y7_HELRO</name>
<feature type="chain" id="PRO_5010980177" description="Apple domain-containing protein" evidence="1">
    <location>
        <begin position="21"/>
        <end position="175"/>
    </location>
</feature>
<sequence length="175" mass="19447">MFKKFLVLLLCFNRFSLVKLETTSGRFARCRGQSNEVLCCADKPDLIATNVESVTKCSAHCAGFDGNQLELIRTSSSASSPPFNSMLYPNITYHRINSELYSCEMHDLHFNLSILPPFFTPANACDAFNYFSTSALCYLYAPRTSYNASASNATQCSFYQTLTNAETVTTCKAVV</sequence>
<accession>T1F1Y7</accession>
<evidence type="ECO:0000313" key="3">
    <source>
        <dbReference type="EnsemblMetazoa" id="HelroP169454"/>
    </source>
</evidence>
<dbReference type="RefSeq" id="XP_009013509.1">
    <property type="nucleotide sequence ID" value="XM_009015261.1"/>
</dbReference>
<feature type="signal peptide" evidence="1">
    <location>
        <begin position="1"/>
        <end position="20"/>
    </location>
</feature>
<reference evidence="3" key="3">
    <citation type="submission" date="2015-06" db="UniProtKB">
        <authorList>
            <consortium name="EnsemblMetazoa"/>
        </authorList>
    </citation>
    <scope>IDENTIFICATION</scope>
</reference>
<evidence type="ECO:0000313" key="2">
    <source>
        <dbReference type="EMBL" id="ESO08579.1"/>
    </source>
</evidence>
<reference evidence="4" key="1">
    <citation type="submission" date="2012-12" db="EMBL/GenBank/DDBJ databases">
        <authorList>
            <person name="Hellsten U."/>
            <person name="Grimwood J."/>
            <person name="Chapman J.A."/>
            <person name="Shapiro H."/>
            <person name="Aerts A."/>
            <person name="Otillar R.P."/>
            <person name="Terry A.Y."/>
            <person name="Boore J.L."/>
            <person name="Simakov O."/>
            <person name="Marletaz F."/>
            <person name="Cho S.-J."/>
            <person name="Edsinger-Gonzales E."/>
            <person name="Havlak P."/>
            <person name="Kuo D.-H."/>
            <person name="Larsson T."/>
            <person name="Lv J."/>
            <person name="Arendt D."/>
            <person name="Savage R."/>
            <person name="Osoegawa K."/>
            <person name="de Jong P."/>
            <person name="Lindberg D.R."/>
            <person name="Seaver E.C."/>
            <person name="Weisblat D.A."/>
            <person name="Putnam N.H."/>
            <person name="Grigoriev I.V."/>
            <person name="Rokhsar D.S."/>
        </authorList>
    </citation>
    <scope>NUCLEOTIDE SEQUENCE</scope>
</reference>
<dbReference type="KEGG" id="hro:HELRODRAFT_169454"/>
<dbReference type="EMBL" id="KB096080">
    <property type="protein sequence ID" value="ESO08579.1"/>
    <property type="molecule type" value="Genomic_DNA"/>
</dbReference>
<dbReference type="EnsemblMetazoa" id="HelroT169454">
    <property type="protein sequence ID" value="HelroP169454"/>
    <property type="gene ID" value="HelroG169454"/>
</dbReference>
<evidence type="ECO:0000313" key="4">
    <source>
        <dbReference type="Proteomes" id="UP000015101"/>
    </source>
</evidence>
<evidence type="ECO:0008006" key="5">
    <source>
        <dbReference type="Google" id="ProtNLM"/>
    </source>
</evidence>
<dbReference type="InParanoid" id="T1F1Y7"/>
<keyword evidence="1" id="KW-0732">Signal</keyword>
<organism evidence="3 4">
    <name type="scientific">Helobdella robusta</name>
    <name type="common">Californian leech</name>
    <dbReference type="NCBI Taxonomy" id="6412"/>
    <lineage>
        <taxon>Eukaryota</taxon>
        <taxon>Metazoa</taxon>
        <taxon>Spiralia</taxon>
        <taxon>Lophotrochozoa</taxon>
        <taxon>Annelida</taxon>
        <taxon>Clitellata</taxon>
        <taxon>Hirudinea</taxon>
        <taxon>Rhynchobdellida</taxon>
        <taxon>Glossiphoniidae</taxon>
        <taxon>Helobdella</taxon>
    </lineage>
</organism>
<dbReference type="EMBL" id="AMQM01003288">
    <property type="status" value="NOT_ANNOTATED_CDS"/>
    <property type="molecule type" value="Genomic_DNA"/>
</dbReference>
<proteinExistence type="predicted"/>
<dbReference type="CTD" id="20202837"/>
<dbReference type="HOGENOM" id="CLU_1534214_0_0_1"/>
<dbReference type="AlphaFoldDB" id="T1F1Y7"/>
<dbReference type="Proteomes" id="UP000015101">
    <property type="component" value="Unassembled WGS sequence"/>
</dbReference>